<protein>
    <recommendedName>
        <fullName evidence="2">Stress-response A/B barrel domain-containing protein</fullName>
    </recommendedName>
</protein>
<dbReference type="SUPFAM" id="SSF54909">
    <property type="entry name" value="Dimeric alpha+beta barrel"/>
    <property type="match status" value="1"/>
</dbReference>
<feature type="domain" description="Stress-response A/B barrel" evidence="2">
    <location>
        <begin position="2"/>
        <end position="101"/>
    </location>
</feature>
<dbReference type="InterPro" id="IPR013097">
    <property type="entry name" value="Dabb"/>
</dbReference>
<dbReference type="Gene3D" id="3.30.70.100">
    <property type="match status" value="1"/>
</dbReference>
<dbReference type="EMBL" id="QEWQ01000008">
    <property type="protein sequence ID" value="PWD80317.1"/>
    <property type="molecule type" value="Genomic_DNA"/>
</dbReference>
<keyword evidence="4" id="KW-1185">Reference proteome</keyword>
<dbReference type="RefSeq" id="WP_109189991.1">
    <property type="nucleotide sequence ID" value="NZ_BMYA01000008.1"/>
</dbReference>
<evidence type="ECO:0000256" key="1">
    <source>
        <dbReference type="ARBA" id="ARBA00011738"/>
    </source>
</evidence>
<evidence type="ECO:0000259" key="2">
    <source>
        <dbReference type="PROSITE" id="PS51502"/>
    </source>
</evidence>
<dbReference type="OrthoDB" id="9816070at2"/>
<proteinExistence type="predicted"/>
<dbReference type="InterPro" id="IPR044662">
    <property type="entry name" value="HS1/DABB1-like"/>
</dbReference>
<dbReference type="Pfam" id="PF07876">
    <property type="entry name" value="Dabb"/>
    <property type="match status" value="1"/>
</dbReference>
<dbReference type="PANTHER" id="PTHR33178:SF10">
    <property type="entry name" value="STRESS-RESPONSE A_B BARREL DOMAIN-CONTAINING PROTEIN"/>
    <property type="match status" value="1"/>
</dbReference>
<dbReference type="InterPro" id="IPR011008">
    <property type="entry name" value="Dimeric_a/b-barrel"/>
</dbReference>
<dbReference type="PANTHER" id="PTHR33178">
    <property type="match status" value="1"/>
</dbReference>
<evidence type="ECO:0000313" key="3">
    <source>
        <dbReference type="EMBL" id="PWD80317.1"/>
    </source>
</evidence>
<accession>A0A2U2ACG7</accession>
<comment type="caution">
    <text evidence="3">The sequence shown here is derived from an EMBL/GenBank/DDBJ whole genome shotgun (WGS) entry which is preliminary data.</text>
</comment>
<dbReference type="SMART" id="SM00886">
    <property type="entry name" value="Dabb"/>
    <property type="match status" value="1"/>
</dbReference>
<reference evidence="4" key="1">
    <citation type="submission" date="2018-05" db="EMBL/GenBank/DDBJ databases">
        <title>Ignatzschineria dubaiensis sp. nov., isolated from necrotic foot tissues of dromedaries (Camelus dromedarius) and associated maggots in Dubai, United Arab Emirates.</title>
        <authorList>
            <person name="Tsang C.C."/>
            <person name="Tang J.Y.M."/>
            <person name="Fong J.Y.H."/>
            <person name="Kinne J."/>
            <person name="Lee H.H."/>
            <person name="Joseph M."/>
            <person name="Jose S."/>
            <person name="Schuster R.K."/>
            <person name="Tang Y."/>
            <person name="Sivakumar S."/>
            <person name="Chen J.H.K."/>
            <person name="Teng J.L.L."/>
            <person name="Lau S.K.P."/>
            <person name="Wernery U."/>
            <person name="Woo P.C.Y."/>
        </authorList>
    </citation>
    <scope>NUCLEOTIDE SEQUENCE [LARGE SCALE GENOMIC DNA]</scope>
    <source>
        <strain evidence="4">KCTC 22644</strain>
    </source>
</reference>
<sequence>MIKHIVLVRFKPDTALFDIEAIFTKIGNLQSILPTMKSYDYGRYNGSDERYKGFDYAFYMEFDTAEERDAYLINPEHVKVGTALRAMLDTEGSESFFAFDYDTTRLI</sequence>
<name>A0A2U2ACG7_9GAMM</name>
<dbReference type="Proteomes" id="UP000245020">
    <property type="component" value="Unassembled WGS sequence"/>
</dbReference>
<gene>
    <name evidence="3" type="ORF">DC083_09610</name>
</gene>
<evidence type="ECO:0000313" key="4">
    <source>
        <dbReference type="Proteomes" id="UP000245020"/>
    </source>
</evidence>
<dbReference type="PROSITE" id="PS51502">
    <property type="entry name" value="S_R_A_B_BARREL"/>
    <property type="match status" value="1"/>
</dbReference>
<comment type="subunit">
    <text evidence="1">Homodimer.</text>
</comment>
<organism evidence="3 4">
    <name type="scientific">Ignatzschineria ureiclastica</name>
    <dbReference type="NCBI Taxonomy" id="472582"/>
    <lineage>
        <taxon>Bacteria</taxon>
        <taxon>Pseudomonadati</taxon>
        <taxon>Pseudomonadota</taxon>
        <taxon>Gammaproteobacteria</taxon>
        <taxon>Cardiobacteriales</taxon>
        <taxon>Ignatzschineriaceae</taxon>
        <taxon>Ignatzschineria</taxon>
    </lineage>
</organism>
<dbReference type="AlphaFoldDB" id="A0A2U2ACG7"/>